<dbReference type="EMBL" id="VGIR01000200">
    <property type="protein sequence ID" value="MBM3332988.1"/>
    <property type="molecule type" value="Genomic_DNA"/>
</dbReference>
<evidence type="ECO:0000256" key="1">
    <source>
        <dbReference type="SAM" id="SignalP"/>
    </source>
</evidence>
<comment type="caution">
    <text evidence="2">The sequence shown here is derived from an EMBL/GenBank/DDBJ whole genome shotgun (WGS) entry which is preliminary data.</text>
</comment>
<sequence length="479" mass="52932">MAGKCLLLFLTAGFAAWLPAQDLTIDSHEVPSLQGTYGKFKQNSSGFTWPAFDSTQTHWDLTSYPGGQWSRVGLVDWTTGQSPAPESMRADAPDPQVMEIDTLGDGAISNIYEYKDSSGLYSDGVDFTLLTYRVIGNYRPDARVYATPMQQGTSWSSSVGFEYEIIPGVPYSASESHSKRIVAKGKVRVPASGDYYWPCLVIRDHMTYVDNLGSNDSRWIYEWVVPGPFSGANGVAAALSQSGDDPDFTDVATMMTISVCNIPGWDVRPPAFSHTRVWPDTSFVGPFVVWSVIQDNNSVGEESLFYRVDTGAWVGTEPDSARGDTFYFTIPAVVQSSRIDYYIWARDQFSTTNDIDLWTTWPVCSPESTMVTFHVDLTGAAEQEPPVPGRIGLCALPNPFGGATTFYFNYPRVRQAIIKVFASSGELVRSLEMTPVPSLGFQAHWDARNEMGEPVPAGTYLYRVESAGYTETRKVTLTR</sequence>
<dbReference type="Proteomes" id="UP000779900">
    <property type="component" value="Unassembled WGS sequence"/>
</dbReference>
<dbReference type="Gene3D" id="2.60.40.4070">
    <property type="match status" value="1"/>
</dbReference>
<gene>
    <name evidence="2" type="ORF">FJY68_14280</name>
</gene>
<proteinExistence type="predicted"/>
<evidence type="ECO:0000313" key="2">
    <source>
        <dbReference type="EMBL" id="MBM3332988.1"/>
    </source>
</evidence>
<accession>A0A937XGJ4</accession>
<protein>
    <recommendedName>
        <fullName evidence="4">FlgD Ig-like domain-containing protein</fullName>
    </recommendedName>
</protein>
<keyword evidence="1" id="KW-0732">Signal</keyword>
<evidence type="ECO:0000313" key="3">
    <source>
        <dbReference type="Proteomes" id="UP000779900"/>
    </source>
</evidence>
<name>A0A937XGJ4_UNCW3</name>
<feature type="chain" id="PRO_5038109578" description="FlgD Ig-like domain-containing protein" evidence="1">
    <location>
        <begin position="21"/>
        <end position="479"/>
    </location>
</feature>
<evidence type="ECO:0008006" key="4">
    <source>
        <dbReference type="Google" id="ProtNLM"/>
    </source>
</evidence>
<dbReference type="AlphaFoldDB" id="A0A937XGJ4"/>
<organism evidence="2 3">
    <name type="scientific">candidate division WOR-3 bacterium</name>
    <dbReference type="NCBI Taxonomy" id="2052148"/>
    <lineage>
        <taxon>Bacteria</taxon>
        <taxon>Bacteria division WOR-3</taxon>
    </lineage>
</organism>
<reference evidence="2" key="1">
    <citation type="submission" date="2019-03" db="EMBL/GenBank/DDBJ databases">
        <title>Lake Tanganyika Metagenome-Assembled Genomes (MAGs).</title>
        <authorList>
            <person name="Tran P."/>
        </authorList>
    </citation>
    <scope>NUCLEOTIDE SEQUENCE</scope>
    <source>
        <strain evidence="2">K_DeepCast_150m_m2_040</strain>
    </source>
</reference>
<feature type="signal peptide" evidence="1">
    <location>
        <begin position="1"/>
        <end position="20"/>
    </location>
</feature>